<feature type="domain" description="USP" evidence="10">
    <location>
        <begin position="38"/>
        <end position="397"/>
    </location>
</feature>
<dbReference type="EMBL" id="NHMM01000001">
    <property type="protein sequence ID" value="OUT23900.1"/>
    <property type="molecule type" value="Genomic_DNA"/>
</dbReference>
<dbReference type="InterPro" id="IPR038765">
    <property type="entry name" value="Papain-like_cys_pep_sf"/>
</dbReference>
<dbReference type="EC" id="3.4.19.12" evidence="7"/>
<sequence>MWIPILVSLLILVVSSIYMLFNREEGEEKEIKPGPFIGGLANDGNTCFINSIIQSLASSTAFTDFLNQHDKTFIKTLNKLLSELNVHREKSKLFSTKPLLKVMNDSPSRHLFFGYNQEDAQEFYQNLMKQIESEVKEKDEKEEEDEKERKKTPLNLVTPVDGIQTEEIKCTNCGESSGKRNTVVSGLSLSIPKGTRHTFDLNELLDEFVKPELIDGVECNRCTLTYVKDSLESNLQNIDNEKLSLKIRERIDEISKVLRETTIPDDVFQKFSTTNMVKHVTKAKSTFISKPPPLLCIHINRSVYDPARGMVRKNSSKINFPIKLDLSEYMAPDSNEDSSYTLKSVVSHWGTHNYGHYTCHRWHNDNWYAISDDEVSLCTEENVLKSDGTYMLFYELPNKSILHPNL</sequence>
<name>A0A1Z8JTL4_PICKU</name>
<evidence type="ECO:0000256" key="5">
    <source>
        <dbReference type="ARBA" id="ARBA00022801"/>
    </source>
</evidence>
<keyword evidence="5 7" id="KW-0378">Hydrolase</keyword>
<evidence type="ECO:0000256" key="2">
    <source>
        <dbReference type="ARBA" id="ARBA00009085"/>
    </source>
</evidence>
<dbReference type="PANTHER" id="PTHR24006">
    <property type="entry name" value="UBIQUITIN CARBOXYL-TERMINAL HYDROLASE"/>
    <property type="match status" value="1"/>
</dbReference>
<dbReference type="GO" id="GO:0005829">
    <property type="term" value="C:cytosol"/>
    <property type="evidence" value="ECO:0007669"/>
    <property type="project" value="TreeGrafter"/>
</dbReference>
<evidence type="ECO:0000256" key="1">
    <source>
        <dbReference type="ARBA" id="ARBA00000707"/>
    </source>
</evidence>
<dbReference type="VEuPathDB" id="FungiDB:C5L36_0C02640"/>
<dbReference type="InterPro" id="IPR028889">
    <property type="entry name" value="USP"/>
</dbReference>
<comment type="catalytic activity">
    <reaction evidence="1 7">
        <text>Thiol-dependent hydrolysis of ester, thioester, amide, peptide and isopeptide bonds formed by the C-terminal Gly of ubiquitin (a 76-residue protein attached to proteins as an intracellular targeting signal).</text>
        <dbReference type="EC" id="3.4.19.12"/>
    </reaction>
</comment>
<evidence type="ECO:0000256" key="3">
    <source>
        <dbReference type="ARBA" id="ARBA00022670"/>
    </source>
</evidence>
<proteinExistence type="inferred from homology"/>
<evidence type="ECO:0000256" key="4">
    <source>
        <dbReference type="ARBA" id="ARBA00022786"/>
    </source>
</evidence>
<accession>A0A1Z8JTL4</accession>
<dbReference type="SUPFAM" id="SSF54001">
    <property type="entry name" value="Cysteine proteinases"/>
    <property type="match status" value="1"/>
</dbReference>
<keyword evidence="4 7" id="KW-0833">Ubl conjugation pathway</keyword>
<dbReference type="GO" id="GO:0016579">
    <property type="term" value="P:protein deubiquitination"/>
    <property type="evidence" value="ECO:0007669"/>
    <property type="project" value="InterPro"/>
</dbReference>
<evidence type="ECO:0000256" key="6">
    <source>
        <dbReference type="ARBA" id="ARBA00022807"/>
    </source>
</evidence>
<dbReference type="Proteomes" id="UP000195871">
    <property type="component" value="Unassembled WGS sequence"/>
</dbReference>
<dbReference type="InterPro" id="IPR050164">
    <property type="entry name" value="Peptidase_C19"/>
</dbReference>
<evidence type="ECO:0000313" key="11">
    <source>
        <dbReference type="EMBL" id="OUT23900.1"/>
    </source>
</evidence>
<evidence type="ECO:0000313" key="12">
    <source>
        <dbReference type="Proteomes" id="UP000195871"/>
    </source>
</evidence>
<dbReference type="CDD" id="cd02662">
    <property type="entry name" value="Peptidase_C19F"/>
    <property type="match status" value="1"/>
</dbReference>
<keyword evidence="6 7" id="KW-0788">Thiol protease</keyword>
<feature type="chain" id="PRO_5012938903" description="Ubiquitin carboxyl-terminal hydrolase" evidence="9">
    <location>
        <begin position="17"/>
        <end position="406"/>
    </location>
</feature>
<dbReference type="PANTHER" id="PTHR24006:SF888">
    <property type="entry name" value="UBIQUITIN CARBOXYL-TERMINAL HYDROLASE 30"/>
    <property type="match status" value="1"/>
</dbReference>
<dbReference type="PROSITE" id="PS00973">
    <property type="entry name" value="USP_2"/>
    <property type="match status" value="1"/>
</dbReference>
<evidence type="ECO:0000259" key="10">
    <source>
        <dbReference type="PROSITE" id="PS50235"/>
    </source>
</evidence>
<dbReference type="GO" id="GO:0005634">
    <property type="term" value="C:nucleus"/>
    <property type="evidence" value="ECO:0007669"/>
    <property type="project" value="TreeGrafter"/>
</dbReference>
<evidence type="ECO:0000256" key="8">
    <source>
        <dbReference type="SAM" id="Coils"/>
    </source>
</evidence>
<keyword evidence="8" id="KW-0175">Coiled coil</keyword>
<dbReference type="InterPro" id="IPR001394">
    <property type="entry name" value="Peptidase_C19_UCH"/>
</dbReference>
<dbReference type="InterPro" id="IPR018200">
    <property type="entry name" value="USP_CS"/>
</dbReference>
<feature type="signal peptide" evidence="9">
    <location>
        <begin position="1"/>
        <end position="16"/>
    </location>
</feature>
<dbReference type="PROSITE" id="PS00972">
    <property type="entry name" value="USP_1"/>
    <property type="match status" value="1"/>
</dbReference>
<gene>
    <name evidence="11" type="ORF">CAS74_000274</name>
</gene>
<feature type="coiled-coil region" evidence="8">
    <location>
        <begin position="121"/>
        <end position="151"/>
    </location>
</feature>
<comment type="similarity">
    <text evidence="2 7">Belongs to the peptidase C19 family.</text>
</comment>
<reference evidence="11 12" key="1">
    <citation type="submission" date="2017-05" db="EMBL/GenBank/DDBJ databases">
        <title>The Genome Sequence of Candida krusei Ckrusei653.</title>
        <authorList>
            <person name="Cuomo C."/>
            <person name="Forche A."/>
            <person name="Young S."/>
            <person name="Abouelleil A."/>
            <person name="Cao P."/>
            <person name="Chapman S."/>
            <person name="Cusick C."/>
            <person name="Shea T."/>
            <person name="Nusbaum C."/>
            <person name="Birren B."/>
        </authorList>
    </citation>
    <scope>NUCLEOTIDE SEQUENCE [LARGE SCALE GENOMIC DNA]</scope>
    <source>
        <strain evidence="11 12">Ckrusei653</strain>
    </source>
</reference>
<dbReference type="GO" id="GO:0004843">
    <property type="term" value="F:cysteine-type deubiquitinase activity"/>
    <property type="evidence" value="ECO:0007669"/>
    <property type="project" value="UniProtKB-UniRule"/>
</dbReference>
<dbReference type="Pfam" id="PF00443">
    <property type="entry name" value="UCH"/>
    <property type="match status" value="1"/>
</dbReference>
<comment type="caution">
    <text evidence="11">The sequence shown here is derived from an EMBL/GenBank/DDBJ whole genome shotgun (WGS) entry which is preliminary data.</text>
</comment>
<dbReference type="Gene3D" id="3.90.70.10">
    <property type="entry name" value="Cysteine proteinases"/>
    <property type="match status" value="1"/>
</dbReference>
<keyword evidence="9" id="KW-0732">Signal</keyword>
<protein>
    <recommendedName>
        <fullName evidence="7">Ubiquitin carboxyl-terminal hydrolase</fullName>
        <ecNumber evidence="7">3.4.19.12</ecNumber>
    </recommendedName>
</protein>
<dbReference type="PROSITE" id="PS50235">
    <property type="entry name" value="USP_3"/>
    <property type="match status" value="1"/>
</dbReference>
<dbReference type="GO" id="GO:0006508">
    <property type="term" value="P:proteolysis"/>
    <property type="evidence" value="ECO:0007669"/>
    <property type="project" value="UniProtKB-KW"/>
</dbReference>
<evidence type="ECO:0000256" key="9">
    <source>
        <dbReference type="SAM" id="SignalP"/>
    </source>
</evidence>
<organism evidence="11 12">
    <name type="scientific">Pichia kudriavzevii</name>
    <name type="common">Yeast</name>
    <name type="synonym">Issatchenkia orientalis</name>
    <dbReference type="NCBI Taxonomy" id="4909"/>
    <lineage>
        <taxon>Eukaryota</taxon>
        <taxon>Fungi</taxon>
        <taxon>Dikarya</taxon>
        <taxon>Ascomycota</taxon>
        <taxon>Saccharomycotina</taxon>
        <taxon>Pichiomycetes</taxon>
        <taxon>Pichiales</taxon>
        <taxon>Pichiaceae</taxon>
        <taxon>Pichia</taxon>
    </lineage>
</organism>
<dbReference type="AlphaFoldDB" id="A0A1Z8JTL4"/>
<keyword evidence="3 7" id="KW-0645">Protease</keyword>
<evidence type="ECO:0000256" key="7">
    <source>
        <dbReference type="RuleBase" id="RU366025"/>
    </source>
</evidence>